<evidence type="ECO:0000313" key="1">
    <source>
        <dbReference type="EMBL" id="KAI5657191.1"/>
    </source>
</evidence>
<gene>
    <name evidence="1" type="ORF">M9H77_25984</name>
</gene>
<evidence type="ECO:0000313" key="2">
    <source>
        <dbReference type="Proteomes" id="UP001060085"/>
    </source>
</evidence>
<comment type="caution">
    <text evidence="1">The sequence shown here is derived from an EMBL/GenBank/DDBJ whole genome shotgun (WGS) entry which is preliminary data.</text>
</comment>
<organism evidence="1 2">
    <name type="scientific">Catharanthus roseus</name>
    <name type="common">Madagascar periwinkle</name>
    <name type="synonym">Vinca rosea</name>
    <dbReference type="NCBI Taxonomy" id="4058"/>
    <lineage>
        <taxon>Eukaryota</taxon>
        <taxon>Viridiplantae</taxon>
        <taxon>Streptophyta</taxon>
        <taxon>Embryophyta</taxon>
        <taxon>Tracheophyta</taxon>
        <taxon>Spermatophyta</taxon>
        <taxon>Magnoliopsida</taxon>
        <taxon>eudicotyledons</taxon>
        <taxon>Gunneridae</taxon>
        <taxon>Pentapetalae</taxon>
        <taxon>asterids</taxon>
        <taxon>lamiids</taxon>
        <taxon>Gentianales</taxon>
        <taxon>Apocynaceae</taxon>
        <taxon>Rauvolfioideae</taxon>
        <taxon>Vinceae</taxon>
        <taxon>Catharanthinae</taxon>
        <taxon>Catharanthus</taxon>
    </lineage>
</organism>
<accession>A0ACC0A8U3</accession>
<proteinExistence type="predicted"/>
<dbReference type="EMBL" id="CM044706">
    <property type="protein sequence ID" value="KAI5657191.1"/>
    <property type="molecule type" value="Genomic_DNA"/>
</dbReference>
<keyword evidence="2" id="KW-1185">Reference proteome</keyword>
<sequence length="257" mass="28818">MSVMSKITRSRQKRPEKSRPRTNPTQRKKSKNDDWEQTGPADSRPQDPVLVLSYSGHVAGSMWCGQDRGILKSKSRYVSLTSWTPSDPAVSDLDISNSSIGINGQDLAGVAESPRSRLSTEQRAACYVLYLLGSSLFNDKSGNNTSRVDAKELSGFWSLLELEAASHLLTSTWTSIPAISSSRCTDDYMPWFLPRTHPRIQNLDRLPRDVQLPTIAPITLHVLLDMVARELDRNDTDDASKVSKASDMIKRYHQTRR</sequence>
<protein>
    <submittedName>
        <fullName evidence="1">Uncharacterized protein</fullName>
    </submittedName>
</protein>
<name>A0ACC0A8U3_CATRO</name>
<reference evidence="2" key="1">
    <citation type="journal article" date="2023" name="Nat. Plants">
        <title>Single-cell RNA sequencing provides a high-resolution roadmap for understanding the multicellular compartmentation of specialized metabolism.</title>
        <authorList>
            <person name="Sun S."/>
            <person name="Shen X."/>
            <person name="Li Y."/>
            <person name="Li Y."/>
            <person name="Wang S."/>
            <person name="Li R."/>
            <person name="Zhang H."/>
            <person name="Shen G."/>
            <person name="Guo B."/>
            <person name="Wei J."/>
            <person name="Xu J."/>
            <person name="St-Pierre B."/>
            <person name="Chen S."/>
            <person name="Sun C."/>
        </authorList>
    </citation>
    <scope>NUCLEOTIDE SEQUENCE [LARGE SCALE GENOMIC DNA]</scope>
</reference>
<dbReference type="Proteomes" id="UP001060085">
    <property type="component" value="Linkage Group LG06"/>
</dbReference>